<protein>
    <submittedName>
        <fullName evidence="1">Uncharacterized protein</fullName>
    </submittedName>
</protein>
<dbReference type="RefSeq" id="WP_109321322.1">
    <property type="nucleotide sequence ID" value="NZ_QFWT01000020.1"/>
</dbReference>
<proteinExistence type="predicted"/>
<dbReference type="EMBL" id="QFWT01000020">
    <property type="protein sequence ID" value="PWI31096.1"/>
    <property type="molecule type" value="Genomic_DNA"/>
</dbReference>
<accession>A0A2U3B2S8</accession>
<keyword evidence="2" id="KW-1185">Reference proteome</keyword>
<gene>
    <name evidence="1" type="ORF">DI392_19270</name>
</gene>
<name>A0A2U3B2S8_9VIBR</name>
<comment type="caution">
    <text evidence="1">The sequence shown here is derived from an EMBL/GenBank/DDBJ whole genome shotgun (WGS) entry which is preliminary data.</text>
</comment>
<dbReference type="Proteomes" id="UP000245362">
    <property type="component" value="Unassembled WGS sequence"/>
</dbReference>
<dbReference type="OrthoDB" id="8594958at2"/>
<dbReference type="AlphaFoldDB" id="A0A2U3B2S8"/>
<evidence type="ECO:0000313" key="1">
    <source>
        <dbReference type="EMBL" id="PWI31096.1"/>
    </source>
</evidence>
<sequence length="74" mass="8814">MVVRYCECCKTETDHRETLERKPSSYDTKKSIYGRLMLLIHEFINGGHYYNMNRYLTCKACGHKILENMGNEFE</sequence>
<organism evidence="1 2">
    <name type="scientific">Vibrio albus</name>
    <dbReference type="NCBI Taxonomy" id="2200953"/>
    <lineage>
        <taxon>Bacteria</taxon>
        <taxon>Pseudomonadati</taxon>
        <taxon>Pseudomonadota</taxon>
        <taxon>Gammaproteobacteria</taxon>
        <taxon>Vibrionales</taxon>
        <taxon>Vibrionaceae</taxon>
        <taxon>Vibrio</taxon>
    </lineage>
</organism>
<reference evidence="1 2" key="1">
    <citation type="submission" date="2018-05" db="EMBL/GenBank/DDBJ databases">
        <title>Vibrio limimaris sp. nov., isolated from marine sediment.</title>
        <authorList>
            <person name="Li C.-M."/>
        </authorList>
    </citation>
    <scope>NUCLEOTIDE SEQUENCE [LARGE SCALE GENOMIC DNA]</scope>
    <source>
        <strain evidence="1 2">E4404</strain>
    </source>
</reference>
<evidence type="ECO:0000313" key="2">
    <source>
        <dbReference type="Proteomes" id="UP000245362"/>
    </source>
</evidence>